<dbReference type="GO" id="GO:0050660">
    <property type="term" value="F:flavin adenine dinucleotide binding"/>
    <property type="evidence" value="ECO:0007669"/>
    <property type="project" value="InterPro"/>
</dbReference>
<keyword evidence="9" id="KW-1133">Transmembrane helix</keyword>
<evidence type="ECO:0000256" key="14">
    <source>
        <dbReference type="PIRSR" id="PIRSR028937-2"/>
    </source>
</evidence>
<dbReference type="PANTHER" id="PTHR46056:SF12">
    <property type="entry name" value="LONG-CHAIN-ALCOHOL OXIDASE"/>
    <property type="match status" value="1"/>
</dbReference>
<feature type="active site" description="Proton acceptor" evidence="13">
    <location>
        <position position="684"/>
    </location>
</feature>
<proteinExistence type="inferred from homology"/>
<accession>A0A0D6QT97</accession>
<dbReference type="InterPro" id="IPR000172">
    <property type="entry name" value="GMC_OxRdtase_N"/>
</dbReference>
<evidence type="ECO:0000256" key="15">
    <source>
        <dbReference type="SAM" id="MobiDB-lite"/>
    </source>
</evidence>
<evidence type="ECO:0000256" key="2">
    <source>
        <dbReference type="ARBA" id="ARBA00003842"/>
    </source>
</evidence>
<evidence type="ECO:0000256" key="8">
    <source>
        <dbReference type="ARBA" id="ARBA00022827"/>
    </source>
</evidence>
<dbReference type="InterPro" id="IPR036188">
    <property type="entry name" value="FAD/NAD-bd_sf"/>
</dbReference>
<dbReference type="InterPro" id="IPR007867">
    <property type="entry name" value="GMC_OxRtase_C"/>
</dbReference>
<keyword evidence="10 12" id="KW-0560">Oxidoreductase</keyword>
<evidence type="ECO:0000256" key="11">
    <source>
        <dbReference type="ARBA" id="ARBA00023136"/>
    </source>
</evidence>
<keyword evidence="6" id="KW-0285">Flavoprotein</keyword>
<dbReference type="InterPro" id="IPR012400">
    <property type="entry name" value="Long_Oxdase"/>
</dbReference>
<evidence type="ECO:0000313" key="18">
    <source>
        <dbReference type="EMBL" id="JAG93213.1"/>
    </source>
</evidence>
<evidence type="ECO:0000259" key="17">
    <source>
        <dbReference type="Pfam" id="PF05199"/>
    </source>
</evidence>
<protein>
    <recommendedName>
        <fullName evidence="5 12">Long-chain-alcohol oxidase</fullName>
        <ecNumber evidence="5 12">1.1.3.20</ecNumber>
    </recommendedName>
</protein>
<sequence length="754" mass="81509">MEDAHKIRLLSPSKAKEQGHPMLRGGRKAPCTHGFSAAEIKSLGVLCDTFIPSVSRENLLERDPEIESFYLLHGSQNGIPEQVAKKISSLLRPSDVAVARWVLWLLDTRVGTWMLCGSTSLKPQFPYLQTFAEISRSKREQILLEWSRGKRFALLKSVFKLFKIFILFIFYSTTDENGQNPAWKPIGYSPPDLNSHVPASIRPLEKGVIDLTSGGEDLPSLFEGTGFSVTKEEVNVTNFAGLRNWRVECDAVVVGSGCGGGVAAGILAQAGYRVIVLEKGKYFARDDLTLREGPSMENMYESEGLLSSNDGNFFILAGSTVGGGSAVNWSASIPTPPHVLNQWATRHGLPLFATEEYQCGMKTVCERLGVQDRCSKESFQNTVMRKGCEKLGYSVDNVARNSTADHFCGSCCFGCRSGNKKGTNQTWLVDAVRAGAAVLAGCRAEKVLCVPAGGKRKKALGVVASLCGDGGRIVVHARVTVVAGGALHTPPLLRASGLRNPNIGRNLRLHPVQLAWGYFPEGKEPEGTSYEGGIITAMCKDGAGYDGSTSGYGTILQTPAAFPGMFAALIPWTSGADMKDRMCRYARTAHVFALARDSGGGSVMRYRDIHYRLADVDREKVAEGLRKAVRILIAAGATEVGTHRSDGQRFVAEGATEDEIEDFVSNVAPAKGSASLWTTTCTAHQMGSCRMGKDEKSGAVDWKGESWEVEGLFVCDGSLLPTAVGVNPMITIQSVAFCVSKYILDFLRKDGTGQ</sequence>
<feature type="domain" description="Glucose-methanol-choline oxidoreductase N-terminal" evidence="16">
    <location>
        <begin position="296"/>
        <end position="512"/>
    </location>
</feature>
<evidence type="ECO:0000256" key="7">
    <source>
        <dbReference type="ARBA" id="ARBA00022692"/>
    </source>
</evidence>
<comment type="similarity">
    <text evidence="4 12">Belongs to the GMC oxidoreductase family.</text>
</comment>
<dbReference type="SUPFAM" id="SSF51905">
    <property type="entry name" value="FAD/NAD(P)-binding domain"/>
    <property type="match status" value="1"/>
</dbReference>
<dbReference type="PANTHER" id="PTHR46056">
    <property type="entry name" value="LONG-CHAIN-ALCOHOL OXIDASE"/>
    <property type="match status" value="1"/>
</dbReference>
<comment type="subcellular location">
    <subcellularLocation>
        <location evidence="3 12">Membrane</location>
    </subcellularLocation>
</comment>
<dbReference type="EC" id="1.1.3.20" evidence="5 12"/>
<comment type="function">
    <text evidence="2 12">Long-chain fatty alcohol oxidase involved in the omega-oxidation pathway of lipid degradation.</text>
</comment>
<evidence type="ECO:0000256" key="3">
    <source>
        <dbReference type="ARBA" id="ARBA00004370"/>
    </source>
</evidence>
<dbReference type="Pfam" id="PF00732">
    <property type="entry name" value="GMC_oxred_N"/>
    <property type="match status" value="1"/>
</dbReference>
<name>A0A0D6QT97_ARACU</name>
<feature type="binding site" evidence="14">
    <location>
        <begin position="249"/>
        <end position="264"/>
    </location>
    <ligand>
        <name>FAD</name>
        <dbReference type="ChEBI" id="CHEBI:57692"/>
    </ligand>
</feature>
<dbReference type="AlphaFoldDB" id="A0A0D6QT97"/>
<keyword evidence="11 12" id="KW-0472">Membrane</keyword>
<dbReference type="GO" id="GO:0046577">
    <property type="term" value="F:long-chain-alcohol oxidase activity"/>
    <property type="evidence" value="ECO:0007669"/>
    <property type="project" value="UniProtKB-EC"/>
</dbReference>
<evidence type="ECO:0000256" key="6">
    <source>
        <dbReference type="ARBA" id="ARBA00022630"/>
    </source>
</evidence>
<dbReference type="Gene3D" id="3.50.50.60">
    <property type="entry name" value="FAD/NAD(P)-binding domain"/>
    <property type="match status" value="2"/>
</dbReference>
<evidence type="ECO:0000259" key="16">
    <source>
        <dbReference type="Pfam" id="PF00732"/>
    </source>
</evidence>
<keyword evidence="7" id="KW-0812">Transmembrane</keyword>
<evidence type="ECO:0000256" key="4">
    <source>
        <dbReference type="ARBA" id="ARBA00010790"/>
    </source>
</evidence>
<evidence type="ECO:0000256" key="5">
    <source>
        <dbReference type="ARBA" id="ARBA00013125"/>
    </source>
</evidence>
<reference evidence="18" key="1">
    <citation type="submission" date="2015-03" db="EMBL/GenBank/DDBJ databases">
        <title>A transcriptome of Araucaria cunninghamii, an australian fine timber species.</title>
        <authorList>
            <person name="Jing Yi C.J.Y."/>
            <person name="Yin San L.Y.S."/>
            <person name="Abdul Karim S.S."/>
            <person name="Wan Azmi N.N."/>
            <person name="Hercus R.R."/>
            <person name="Croft L.L."/>
        </authorList>
    </citation>
    <scope>NUCLEOTIDE SEQUENCE</scope>
    <source>
        <strain evidence="18">MI0301</strain>
        <tissue evidence="18">Leaf</tissue>
    </source>
</reference>
<evidence type="ECO:0000256" key="9">
    <source>
        <dbReference type="ARBA" id="ARBA00022989"/>
    </source>
</evidence>
<evidence type="ECO:0000256" key="10">
    <source>
        <dbReference type="ARBA" id="ARBA00023002"/>
    </source>
</evidence>
<feature type="domain" description="Glucose-methanol-choline oxidoreductase C-terminal" evidence="17">
    <location>
        <begin position="608"/>
        <end position="736"/>
    </location>
</feature>
<dbReference type="EMBL" id="GCKF01047568">
    <property type="protein sequence ID" value="JAG93213.1"/>
    <property type="molecule type" value="Transcribed_RNA"/>
</dbReference>
<dbReference type="Pfam" id="PF05199">
    <property type="entry name" value="GMC_oxred_C"/>
    <property type="match status" value="1"/>
</dbReference>
<evidence type="ECO:0000256" key="12">
    <source>
        <dbReference type="PIRNR" id="PIRNR028937"/>
    </source>
</evidence>
<keyword evidence="8 14" id="KW-0274">FAD</keyword>
<feature type="region of interest" description="Disordered" evidence="15">
    <location>
        <begin position="1"/>
        <end position="24"/>
    </location>
</feature>
<organism evidence="18">
    <name type="scientific">Araucaria cunninghamii</name>
    <name type="common">Hoop pine</name>
    <name type="synonym">Moreton Bay pine</name>
    <dbReference type="NCBI Taxonomy" id="56994"/>
    <lineage>
        <taxon>Eukaryota</taxon>
        <taxon>Viridiplantae</taxon>
        <taxon>Streptophyta</taxon>
        <taxon>Embryophyta</taxon>
        <taxon>Tracheophyta</taxon>
        <taxon>Spermatophyta</taxon>
        <taxon>Pinopsida</taxon>
        <taxon>Pinidae</taxon>
        <taxon>Conifers II</taxon>
        <taxon>Araucariales</taxon>
        <taxon>Araucariaceae</taxon>
        <taxon>Araucaria</taxon>
    </lineage>
</organism>
<dbReference type="PIRSF" id="PIRSF028937">
    <property type="entry name" value="Lg_Ch_AO"/>
    <property type="match status" value="1"/>
</dbReference>
<evidence type="ECO:0000256" key="1">
    <source>
        <dbReference type="ARBA" id="ARBA00000920"/>
    </source>
</evidence>
<dbReference type="GO" id="GO:0016020">
    <property type="term" value="C:membrane"/>
    <property type="evidence" value="ECO:0007669"/>
    <property type="project" value="UniProtKB-SubCell"/>
</dbReference>
<comment type="catalytic activity">
    <reaction evidence="1 12">
        <text>a long-chain primary fatty alcohol + O2 = a long-chain fatty aldehyde + H2O2</text>
        <dbReference type="Rhea" id="RHEA:22756"/>
        <dbReference type="ChEBI" id="CHEBI:15379"/>
        <dbReference type="ChEBI" id="CHEBI:16240"/>
        <dbReference type="ChEBI" id="CHEBI:17176"/>
        <dbReference type="ChEBI" id="CHEBI:77396"/>
        <dbReference type="EC" id="1.1.3.20"/>
    </reaction>
</comment>
<evidence type="ECO:0000256" key="13">
    <source>
        <dbReference type="PIRSR" id="PIRSR028937-1"/>
    </source>
</evidence>